<dbReference type="AlphaFoldDB" id="A0AAW1Y9V6"/>
<evidence type="ECO:0000313" key="1">
    <source>
        <dbReference type="EMBL" id="KAK9944984.1"/>
    </source>
</evidence>
<evidence type="ECO:0000313" key="2">
    <source>
        <dbReference type="Proteomes" id="UP001457282"/>
    </source>
</evidence>
<proteinExistence type="predicted"/>
<protein>
    <submittedName>
        <fullName evidence="1">Uncharacterized protein</fullName>
    </submittedName>
</protein>
<dbReference type="InterPro" id="IPR014807">
    <property type="entry name" value="Coa1"/>
</dbReference>
<dbReference type="PANTHER" id="PTHR35114">
    <property type="entry name" value="CYTOCHROME OXIDASE COMPLEX ASSEMBLY PROTEIN"/>
    <property type="match status" value="1"/>
</dbReference>
<comment type="caution">
    <text evidence="1">The sequence shown here is derived from an EMBL/GenBank/DDBJ whole genome shotgun (WGS) entry which is preliminary data.</text>
</comment>
<accession>A0AAW1Y9V6</accession>
<sequence length="194" mass="20966">MLARRAVSLLKSSSAPQFSSVAASAKTVDEGKTKWFGRKAVNYLLITVTGGVALSALDDLIIYQSCSSKAMEKASKNPAILDALGDPVVKGPWYNAQLGVTHKRHTVSCKFPVSGPKGTGVLTVKAVRDGDDTWLSYLIPRNWDILIMDALLHVPENEEKQRTMRITISEPAPACTTCTGPSCSTQESQNSEKK</sequence>
<gene>
    <name evidence="1" type="ORF">M0R45_010517</name>
</gene>
<dbReference type="PANTHER" id="PTHR35114:SF1">
    <property type="entry name" value="CYTOCHROME OXIDASE COMPLEX ASSEMBLY PROTEIN"/>
    <property type="match status" value="1"/>
</dbReference>
<organism evidence="1 2">
    <name type="scientific">Rubus argutus</name>
    <name type="common">Southern blackberry</name>
    <dbReference type="NCBI Taxonomy" id="59490"/>
    <lineage>
        <taxon>Eukaryota</taxon>
        <taxon>Viridiplantae</taxon>
        <taxon>Streptophyta</taxon>
        <taxon>Embryophyta</taxon>
        <taxon>Tracheophyta</taxon>
        <taxon>Spermatophyta</taxon>
        <taxon>Magnoliopsida</taxon>
        <taxon>eudicotyledons</taxon>
        <taxon>Gunneridae</taxon>
        <taxon>Pentapetalae</taxon>
        <taxon>rosids</taxon>
        <taxon>fabids</taxon>
        <taxon>Rosales</taxon>
        <taxon>Rosaceae</taxon>
        <taxon>Rosoideae</taxon>
        <taxon>Rosoideae incertae sedis</taxon>
        <taxon>Rubus</taxon>
    </lineage>
</organism>
<keyword evidence="2" id="KW-1185">Reference proteome</keyword>
<name>A0AAW1Y9V6_RUBAR</name>
<dbReference type="Proteomes" id="UP001457282">
    <property type="component" value="Unassembled WGS sequence"/>
</dbReference>
<reference evidence="1 2" key="1">
    <citation type="journal article" date="2023" name="G3 (Bethesda)">
        <title>A chromosome-length genome assembly and annotation of blackberry (Rubus argutus, cv. 'Hillquist').</title>
        <authorList>
            <person name="Bruna T."/>
            <person name="Aryal R."/>
            <person name="Dudchenko O."/>
            <person name="Sargent D.J."/>
            <person name="Mead D."/>
            <person name="Buti M."/>
            <person name="Cavallini A."/>
            <person name="Hytonen T."/>
            <person name="Andres J."/>
            <person name="Pham M."/>
            <person name="Weisz D."/>
            <person name="Mascagni F."/>
            <person name="Usai G."/>
            <person name="Natali L."/>
            <person name="Bassil N."/>
            <person name="Fernandez G.E."/>
            <person name="Lomsadze A."/>
            <person name="Armour M."/>
            <person name="Olukolu B."/>
            <person name="Poorten T."/>
            <person name="Britton C."/>
            <person name="Davik J."/>
            <person name="Ashrafi H."/>
            <person name="Aiden E.L."/>
            <person name="Borodovsky M."/>
            <person name="Worthington M."/>
        </authorList>
    </citation>
    <scope>NUCLEOTIDE SEQUENCE [LARGE SCALE GENOMIC DNA]</scope>
    <source>
        <strain evidence="1">PI 553951</strain>
    </source>
</reference>
<dbReference type="Pfam" id="PF08695">
    <property type="entry name" value="Coa1"/>
    <property type="match status" value="1"/>
</dbReference>
<dbReference type="EMBL" id="JBEDUW010000002">
    <property type="protein sequence ID" value="KAK9944984.1"/>
    <property type="molecule type" value="Genomic_DNA"/>
</dbReference>